<evidence type="ECO:0000256" key="6">
    <source>
        <dbReference type="ARBA" id="ARBA00023010"/>
    </source>
</evidence>
<keyword evidence="3" id="KW-0813">Transport</keyword>
<evidence type="ECO:0000256" key="1">
    <source>
        <dbReference type="ARBA" id="ARBA00004637"/>
    </source>
</evidence>
<dbReference type="EMBL" id="JH598080">
    <property type="status" value="NOT_ANNOTATED_CDS"/>
    <property type="molecule type" value="Genomic_DNA"/>
</dbReference>
<dbReference type="Pfam" id="PF03656">
    <property type="entry name" value="Pam16"/>
    <property type="match status" value="1"/>
</dbReference>
<organism evidence="10 11">
    <name type="scientific">Hyaloperonospora arabidopsidis (strain Emoy2)</name>
    <name type="common">Downy mildew agent</name>
    <name type="synonym">Peronospora arabidopsidis</name>
    <dbReference type="NCBI Taxonomy" id="559515"/>
    <lineage>
        <taxon>Eukaryota</taxon>
        <taxon>Sar</taxon>
        <taxon>Stramenopiles</taxon>
        <taxon>Oomycota</taxon>
        <taxon>Peronosporomycetes</taxon>
        <taxon>Peronosporales</taxon>
        <taxon>Peronosporaceae</taxon>
        <taxon>Hyaloperonospora</taxon>
    </lineage>
</organism>
<dbReference type="InterPro" id="IPR005341">
    <property type="entry name" value="Tim16"/>
</dbReference>
<evidence type="ECO:0000256" key="3">
    <source>
        <dbReference type="ARBA" id="ARBA00022448"/>
    </source>
</evidence>
<feature type="compositionally biased region" description="Polar residues" evidence="9">
    <location>
        <begin position="127"/>
        <end position="136"/>
    </location>
</feature>
<evidence type="ECO:0000256" key="2">
    <source>
        <dbReference type="ARBA" id="ARBA00008817"/>
    </source>
</evidence>
<dbReference type="EnsemblProtists" id="HpaT812590">
    <property type="protein sequence ID" value="HpaP812590"/>
    <property type="gene ID" value="HpaG812590"/>
</dbReference>
<dbReference type="Gene3D" id="1.10.287.110">
    <property type="entry name" value="DnaJ domain"/>
    <property type="match status" value="1"/>
</dbReference>
<evidence type="ECO:0000256" key="4">
    <source>
        <dbReference type="ARBA" id="ARBA00022792"/>
    </source>
</evidence>
<dbReference type="FunFam" id="1.10.287.110:FF:000006">
    <property type="entry name" value="Import inner membrane translocase subunit TIM16"/>
    <property type="match status" value="1"/>
</dbReference>
<keyword evidence="7" id="KW-0496">Mitochondrion</keyword>
<name>M4C0R0_HYAAE</name>
<evidence type="ECO:0000256" key="5">
    <source>
        <dbReference type="ARBA" id="ARBA00022927"/>
    </source>
</evidence>
<dbReference type="AlphaFoldDB" id="M4C0R0"/>
<keyword evidence="4" id="KW-0999">Mitochondrion inner membrane</keyword>
<evidence type="ECO:0000313" key="11">
    <source>
        <dbReference type="Proteomes" id="UP000011713"/>
    </source>
</evidence>
<evidence type="ECO:0000313" key="10">
    <source>
        <dbReference type="EnsemblProtists" id="HpaP812590"/>
    </source>
</evidence>
<dbReference type="STRING" id="559515.M4C0R0"/>
<dbReference type="Proteomes" id="UP000011713">
    <property type="component" value="Unassembled WGS sequence"/>
</dbReference>
<reference evidence="10" key="2">
    <citation type="submission" date="2015-06" db="UniProtKB">
        <authorList>
            <consortium name="EnsemblProtists"/>
        </authorList>
    </citation>
    <scope>IDENTIFICATION</scope>
    <source>
        <strain evidence="10">Emoy2</strain>
    </source>
</reference>
<dbReference type="HOGENOM" id="CLU_101461_2_1_1"/>
<evidence type="ECO:0000256" key="9">
    <source>
        <dbReference type="SAM" id="MobiDB-lite"/>
    </source>
</evidence>
<dbReference type="VEuPathDB" id="FungiDB:HpaG812590"/>
<feature type="region of interest" description="Disordered" evidence="9">
    <location>
        <begin position="109"/>
        <end position="136"/>
    </location>
</feature>
<dbReference type="InParanoid" id="M4C0R0"/>
<accession>M4C0R0</accession>
<evidence type="ECO:0008006" key="12">
    <source>
        <dbReference type="Google" id="ProtNLM"/>
    </source>
</evidence>
<evidence type="ECO:0000256" key="8">
    <source>
        <dbReference type="ARBA" id="ARBA00023136"/>
    </source>
</evidence>
<keyword evidence="11" id="KW-1185">Reference proteome</keyword>
<keyword evidence="6" id="KW-0811">Translocation</keyword>
<feature type="compositionally biased region" description="Basic and acidic residues" evidence="9">
    <location>
        <begin position="109"/>
        <end position="120"/>
    </location>
</feature>
<proteinExistence type="inferred from homology"/>
<dbReference type="GO" id="GO:0030150">
    <property type="term" value="P:protein import into mitochondrial matrix"/>
    <property type="evidence" value="ECO:0007669"/>
    <property type="project" value="InterPro"/>
</dbReference>
<comment type="subcellular location">
    <subcellularLocation>
        <location evidence="1">Mitochondrion inner membrane</location>
        <topology evidence="1">Peripheral membrane protein</topology>
    </subcellularLocation>
</comment>
<protein>
    <recommendedName>
        <fullName evidence="12">Mitochondrial import inner membrane translocase subunit TIM16</fullName>
    </recommendedName>
</protein>
<reference evidence="11" key="1">
    <citation type="journal article" date="2010" name="Science">
        <title>Signatures of adaptation to obligate biotrophy in the Hyaloperonospora arabidopsidis genome.</title>
        <authorList>
            <person name="Baxter L."/>
            <person name="Tripathy S."/>
            <person name="Ishaque N."/>
            <person name="Boot N."/>
            <person name="Cabral A."/>
            <person name="Kemen E."/>
            <person name="Thines M."/>
            <person name="Ah-Fong A."/>
            <person name="Anderson R."/>
            <person name="Badejoko W."/>
            <person name="Bittner-Eddy P."/>
            <person name="Boore J.L."/>
            <person name="Chibucos M.C."/>
            <person name="Coates M."/>
            <person name="Dehal P."/>
            <person name="Delehaunty K."/>
            <person name="Dong S."/>
            <person name="Downton P."/>
            <person name="Dumas B."/>
            <person name="Fabro G."/>
            <person name="Fronick C."/>
            <person name="Fuerstenberg S.I."/>
            <person name="Fulton L."/>
            <person name="Gaulin E."/>
            <person name="Govers F."/>
            <person name="Hughes L."/>
            <person name="Humphray S."/>
            <person name="Jiang R.H."/>
            <person name="Judelson H."/>
            <person name="Kamoun S."/>
            <person name="Kyung K."/>
            <person name="Meijer H."/>
            <person name="Minx P."/>
            <person name="Morris P."/>
            <person name="Nelson J."/>
            <person name="Phuntumart V."/>
            <person name="Qutob D."/>
            <person name="Rehmany A."/>
            <person name="Rougon-Cardoso A."/>
            <person name="Ryden P."/>
            <person name="Torto-Alalibo T."/>
            <person name="Studholme D."/>
            <person name="Wang Y."/>
            <person name="Win J."/>
            <person name="Wood J."/>
            <person name="Clifton S.W."/>
            <person name="Rogers J."/>
            <person name="Van den Ackerveken G."/>
            <person name="Jones J.D."/>
            <person name="McDowell J.M."/>
            <person name="Beynon J."/>
            <person name="Tyler B.M."/>
        </authorList>
    </citation>
    <scope>NUCLEOTIDE SEQUENCE [LARGE SCALE GENOMIC DNA]</scope>
    <source>
        <strain evidence="11">Emoy2</strain>
    </source>
</reference>
<dbReference type="PANTHER" id="PTHR12388:SF0">
    <property type="entry name" value="MITOCHONDRIAL IMPORT INNER MEMBRANE TRANSLOCASE SUBUNIT TIM16"/>
    <property type="match status" value="1"/>
</dbReference>
<dbReference type="OMA" id="AKYLIQI"/>
<dbReference type="eggNOG" id="KOG3442">
    <property type="taxonomic scope" value="Eukaryota"/>
</dbReference>
<comment type="similarity">
    <text evidence="2">Belongs to the TIM16/PAM16 family.</text>
</comment>
<keyword evidence="5" id="KW-0653">Protein transport</keyword>
<keyword evidence="8" id="KW-0472">Membrane</keyword>
<dbReference type="GO" id="GO:0005744">
    <property type="term" value="C:TIM23 mitochondrial import inner membrane translocase complex"/>
    <property type="evidence" value="ECO:0007669"/>
    <property type="project" value="InterPro"/>
</dbReference>
<evidence type="ECO:0000256" key="7">
    <source>
        <dbReference type="ARBA" id="ARBA00023128"/>
    </source>
</evidence>
<sequence>MSGPLGRIIAQVVVMGAGIVSKAFVQAYQQAVHNARSGNAGTVAAKTVAGKKKMSKQQALEILNFPTSGVVPSTEDIQKQFTRYFEANDPAKGGSFYLQSKIYRAKEALEANDSNERAPSSDKGQPLASQNVADSL</sequence>
<dbReference type="InterPro" id="IPR036869">
    <property type="entry name" value="J_dom_sf"/>
</dbReference>
<dbReference type="PANTHER" id="PTHR12388">
    <property type="entry name" value="MITOCHONDRIA ASSOCIATED GRANULOCYTE MACROPHAGE CSF SIGNALING MOLECULE"/>
    <property type="match status" value="1"/>
</dbReference>